<reference evidence="3" key="1">
    <citation type="submission" date="2019-10" db="EMBL/GenBank/DDBJ databases">
        <title>Lacipirellula parvula gen. nov., sp. nov., representing a lineage of planctomycetes widespread in freshwater anoxic habitats, and description of the family Lacipirellulaceae.</title>
        <authorList>
            <person name="Dedysh S.N."/>
            <person name="Kulichevskaya I.S."/>
            <person name="Beletsky A.V."/>
            <person name="Rakitin A.L."/>
            <person name="Mardanov A.V."/>
            <person name="Ivanova A.A."/>
            <person name="Saltykova V.X."/>
            <person name="Rijpstra W.I.C."/>
            <person name="Sinninghe Damste J.S."/>
            <person name="Ravin N.V."/>
        </authorList>
    </citation>
    <scope>NUCLEOTIDE SEQUENCE [LARGE SCALE GENOMIC DNA]</scope>
    <source>
        <strain evidence="3">PX69</strain>
    </source>
</reference>
<sequence length="31" mass="3351">MNDLAMAAMFCICAVLSWLMIAACDRLMGGK</sequence>
<keyword evidence="1" id="KW-1133">Transmembrane helix</keyword>
<evidence type="ECO:0000313" key="2">
    <source>
        <dbReference type="EMBL" id="BBO31244.1"/>
    </source>
</evidence>
<evidence type="ECO:0000313" key="3">
    <source>
        <dbReference type="Proteomes" id="UP000326837"/>
    </source>
</evidence>
<dbReference type="AlphaFoldDB" id="A0A5K7X3K6"/>
<dbReference type="Proteomes" id="UP000326837">
    <property type="component" value="Chromosome"/>
</dbReference>
<feature type="transmembrane region" description="Helical" evidence="1">
    <location>
        <begin position="6"/>
        <end position="24"/>
    </location>
</feature>
<gene>
    <name evidence="2" type="ORF">PLANPX_0856</name>
</gene>
<organism evidence="2 3">
    <name type="scientific">Lacipirellula parvula</name>
    <dbReference type="NCBI Taxonomy" id="2650471"/>
    <lineage>
        <taxon>Bacteria</taxon>
        <taxon>Pseudomonadati</taxon>
        <taxon>Planctomycetota</taxon>
        <taxon>Planctomycetia</taxon>
        <taxon>Pirellulales</taxon>
        <taxon>Lacipirellulaceae</taxon>
        <taxon>Lacipirellula</taxon>
    </lineage>
</organism>
<name>A0A5K7X3K6_9BACT</name>
<evidence type="ECO:0000256" key="1">
    <source>
        <dbReference type="SAM" id="Phobius"/>
    </source>
</evidence>
<protein>
    <submittedName>
        <fullName evidence="2">Uncharacterized protein</fullName>
    </submittedName>
</protein>
<dbReference type="KEGG" id="lpav:PLANPX_0856"/>
<keyword evidence="1" id="KW-0812">Transmembrane</keyword>
<keyword evidence="1" id="KW-0472">Membrane</keyword>
<dbReference type="EMBL" id="AP021861">
    <property type="protein sequence ID" value="BBO31244.1"/>
    <property type="molecule type" value="Genomic_DNA"/>
</dbReference>
<accession>A0A5K7X3K6</accession>
<proteinExistence type="predicted"/>
<keyword evidence="3" id="KW-1185">Reference proteome</keyword>